<dbReference type="FunFam" id="1.10.472.10:FF:000008">
    <property type="entry name" value="Transcription initiation factor IIB"/>
    <property type="match status" value="1"/>
</dbReference>
<dbReference type="InParanoid" id="A0A3N4L476"/>
<keyword evidence="9" id="KW-0804">Transcription</keyword>
<dbReference type="SMART" id="SM00385">
    <property type="entry name" value="CYCLIN"/>
    <property type="match status" value="2"/>
</dbReference>
<keyword evidence="4" id="KW-0479">Metal-binding</keyword>
<evidence type="ECO:0000256" key="11">
    <source>
        <dbReference type="ARBA" id="ARBA00031706"/>
    </source>
</evidence>
<evidence type="ECO:0000313" key="15">
    <source>
        <dbReference type="Proteomes" id="UP000277580"/>
    </source>
</evidence>
<dbReference type="InterPro" id="IPR023486">
    <property type="entry name" value="TFIIB_CS"/>
</dbReference>
<evidence type="ECO:0000259" key="13">
    <source>
        <dbReference type="PROSITE" id="PS51134"/>
    </source>
</evidence>
<dbReference type="InterPro" id="IPR013150">
    <property type="entry name" value="TFIIB_cyclin"/>
</dbReference>
<keyword evidence="5" id="KW-0677">Repeat</keyword>
<protein>
    <recommendedName>
        <fullName evidence="3">Transcription initiation factor IIB</fullName>
    </recommendedName>
    <alternativeName>
        <fullName evidence="11">General transcription factor TFIIB</fullName>
    </alternativeName>
</protein>
<evidence type="ECO:0000313" key="14">
    <source>
        <dbReference type="EMBL" id="RPB17633.1"/>
    </source>
</evidence>
<evidence type="ECO:0000256" key="1">
    <source>
        <dbReference type="ARBA" id="ARBA00004123"/>
    </source>
</evidence>
<evidence type="ECO:0000256" key="2">
    <source>
        <dbReference type="ARBA" id="ARBA00010857"/>
    </source>
</evidence>
<dbReference type="Gene3D" id="1.10.472.10">
    <property type="entry name" value="Cyclin-like"/>
    <property type="match status" value="2"/>
</dbReference>
<dbReference type="PRINTS" id="PR00685">
    <property type="entry name" value="TIFACTORIIB"/>
</dbReference>
<evidence type="ECO:0000256" key="8">
    <source>
        <dbReference type="ARBA" id="ARBA00023015"/>
    </source>
</evidence>
<sequence>MAMLPPPAPTAAQHQKAWEANHNVSVMCPDCREVPANLVEEFSSGDMVCGSCGLVLGDRIVDTRSEWRTFSNDDQGGDDPSRVGDAANPFLNGAQLETTISYTPGGAGRELHRAQSKTSHDKTAKGLLAAYKEIGAFCDSINIQKIVSDAAKQLFKVVDDNKAFKGKPQEAIIAGCIFIACRQCNVPRTFREIFALTKVPKKEIGRVFKALEKFFAAQDSKKMEEITKSGGIVDDSQQYRTTSSTKAHDLMIRYCNNLNLSQNCTTIAQELASRAANTGTLAGRSPISSAAACIYMVSYLMKQPKTAKEISGVAGVSDGTIRNAYKHLYNDRAKLIDPKWIENGKGDISLLPSS</sequence>
<reference evidence="14 15" key="1">
    <citation type="journal article" date="2018" name="Nat. Ecol. Evol.">
        <title>Pezizomycetes genomes reveal the molecular basis of ectomycorrhizal truffle lifestyle.</title>
        <authorList>
            <person name="Murat C."/>
            <person name="Payen T."/>
            <person name="Noel B."/>
            <person name="Kuo A."/>
            <person name="Morin E."/>
            <person name="Chen J."/>
            <person name="Kohler A."/>
            <person name="Krizsan K."/>
            <person name="Balestrini R."/>
            <person name="Da Silva C."/>
            <person name="Montanini B."/>
            <person name="Hainaut M."/>
            <person name="Levati E."/>
            <person name="Barry K.W."/>
            <person name="Belfiori B."/>
            <person name="Cichocki N."/>
            <person name="Clum A."/>
            <person name="Dockter R.B."/>
            <person name="Fauchery L."/>
            <person name="Guy J."/>
            <person name="Iotti M."/>
            <person name="Le Tacon F."/>
            <person name="Lindquist E.A."/>
            <person name="Lipzen A."/>
            <person name="Malagnac F."/>
            <person name="Mello A."/>
            <person name="Molinier V."/>
            <person name="Miyauchi S."/>
            <person name="Poulain J."/>
            <person name="Riccioni C."/>
            <person name="Rubini A."/>
            <person name="Sitrit Y."/>
            <person name="Splivallo R."/>
            <person name="Traeger S."/>
            <person name="Wang M."/>
            <person name="Zifcakova L."/>
            <person name="Wipf D."/>
            <person name="Zambonelli A."/>
            <person name="Paolocci F."/>
            <person name="Nowrousian M."/>
            <person name="Ottonello S."/>
            <person name="Baldrian P."/>
            <person name="Spatafora J.W."/>
            <person name="Henrissat B."/>
            <person name="Nagy L.G."/>
            <person name="Aury J.M."/>
            <person name="Wincker P."/>
            <person name="Grigoriev I.V."/>
            <person name="Bonfante P."/>
            <person name="Martin F.M."/>
        </authorList>
    </citation>
    <scope>NUCLEOTIDE SEQUENCE [LARGE SCALE GENOMIC DNA]</scope>
    <source>
        <strain evidence="14 15">CCBAS932</strain>
    </source>
</reference>
<dbReference type="AlphaFoldDB" id="A0A3N4L476"/>
<dbReference type="SUPFAM" id="SSF47954">
    <property type="entry name" value="Cyclin-like"/>
    <property type="match status" value="2"/>
</dbReference>
<evidence type="ECO:0000256" key="3">
    <source>
        <dbReference type="ARBA" id="ARBA00013932"/>
    </source>
</evidence>
<proteinExistence type="inferred from homology"/>
<dbReference type="Gene3D" id="2.20.25.10">
    <property type="match status" value="1"/>
</dbReference>
<dbReference type="CDD" id="cd20552">
    <property type="entry name" value="CYCLIN_TFIIB_rpt2"/>
    <property type="match status" value="1"/>
</dbReference>
<dbReference type="FunCoup" id="A0A3N4L476">
    <property type="interactions" value="808"/>
</dbReference>
<dbReference type="InterPro" id="IPR000812">
    <property type="entry name" value="TFIIB"/>
</dbReference>
<name>A0A3N4L476_9PEZI</name>
<accession>A0A3N4L476</accession>
<dbReference type="InterPro" id="IPR036915">
    <property type="entry name" value="Cyclin-like_sf"/>
</dbReference>
<keyword evidence="7" id="KW-0862">Zinc</keyword>
<dbReference type="FunFam" id="2.20.25.10:FF:000036">
    <property type="entry name" value="Transcription initiation factor IIB"/>
    <property type="match status" value="1"/>
</dbReference>
<dbReference type="InterPro" id="IPR013137">
    <property type="entry name" value="Znf_TFIIB"/>
</dbReference>
<dbReference type="GO" id="GO:0016251">
    <property type="term" value="F:RNA polymerase II general transcription initiation factor activity"/>
    <property type="evidence" value="ECO:0007669"/>
    <property type="project" value="TreeGrafter"/>
</dbReference>
<evidence type="ECO:0000256" key="5">
    <source>
        <dbReference type="ARBA" id="ARBA00022737"/>
    </source>
</evidence>
<keyword evidence="6 12" id="KW-0863">Zinc-finger</keyword>
<dbReference type="OrthoDB" id="25790at2759"/>
<dbReference type="PROSITE" id="PS00782">
    <property type="entry name" value="TFIIB"/>
    <property type="match status" value="1"/>
</dbReference>
<dbReference type="GO" id="GO:0017025">
    <property type="term" value="F:TBP-class protein binding"/>
    <property type="evidence" value="ECO:0007669"/>
    <property type="project" value="InterPro"/>
</dbReference>
<evidence type="ECO:0000256" key="10">
    <source>
        <dbReference type="ARBA" id="ARBA00023242"/>
    </source>
</evidence>
<dbReference type="GO" id="GO:0097550">
    <property type="term" value="C:transcription preinitiation complex"/>
    <property type="evidence" value="ECO:0007669"/>
    <property type="project" value="TreeGrafter"/>
</dbReference>
<evidence type="ECO:0000256" key="7">
    <source>
        <dbReference type="ARBA" id="ARBA00022833"/>
    </source>
</evidence>
<keyword evidence="10" id="KW-0539">Nucleus</keyword>
<dbReference type="GO" id="GO:0008270">
    <property type="term" value="F:zinc ion binding"/>
    <property type="evidence" value="ECO:0007669"/>
    <property type="project" value="UniProtKB-KW"/>
</dbReference>
<feature type="domain" description="TFIIB-type" evidence="13">
    <location>
        <begin position="24"/>
        <end position="57"/>
    </location>
</feature>
<dbReference type="Pfam" id="PF00382">
    <property type="entry name" value="TFIIB"/>
    <property type="match status" value="2"/>
</dbReference>
<comment type="similarity">
    <text evidence="2">Belongs to the TFIIB family.</text>
</comment>
<dbReference type="Proteomes" id="UP000277580">
    <property type="component" value="Unassembled WGS sequence"/>
</dbReference>
<dbReference type="SUPFAM" id="SSF57783">
    <property type="entry name" value="Zinc beta-ribbon"/>
    <property type="match status" value="1"/>
</dbReference>
<dbReference type="EMBL" id="ML119105">
    <property type="protein sequence ID" value="RPB17633.1"/>
    <property type="molecule type" value="Genomic_DNA"/>
</dbReference>
<dbReference type="STRING" id="1392247.A0A3N4L476"/>
<dbReference type="GO" id="GO:0005634">
    <property type="term" value="C:nucleus"/>
    <property type="evidence" value="ECO:0007669"/>
    <property type="project" value="UniProtKB-SubCell"/>
</dbReference>
<evidence type="ECO:0000256" key="9">
    <source>
        <dbReference type="ARBA" id="ARBA00023163"/>
    </source>
</evidence>
<dbReference type="FunFam" id="1.10.472.10:FF:000141">
    <property type="entry name" value="Transcription initiation factor IIB"/>
    <property type="match status" value="1"/>
</dbReference>
<evidence type="ECO:0000256" key="12">
    <source>
        <dbReference type="PROSITE-ProRule" id="PRU00469"/>
    </source>
</evidence>
<organism evidence="14 15">
    <name type="scientific">Morchella conica CCBAS932</name>
    <dbReference type="NCBI Taxonomy" id="1392247"/>
    <lineage>
        <taxon>Eukaryota</taxon>
        <taxon>Fungi</taxon>
        <taxon>Dikarya</taxon>
        <taxon>Ascomycota</taxon>
        <taxon>Pezizomycotina</taxon>
        <taxon>Pezizomycetes</taxon>
        <taxon>Pezizales</taxon>
        <taxon>Morchellaceae</taxon>
        <taxon>Morchella</taxon>
    </lineage>
</organism>
<evidence type="ECO:0000256" key="4">
    <source>
        <dbReference type="ARBA" id="ARBA00022723"/>
    </source>
</evidence>
<dbReference type="CDD" id="cd20551">
    <property type="entry name" value="CYCLIN_TFIIB_rpt1"/>
    <property type="match status" value="1"/>
</dbReference>
<dbReference type="PANTHER" id="PTHR11618:SF13">
    <property type="entry name" value="TRANSCRIPTION INITIATION FACTOR IIB"/>
    <property type="match status" value="1"/>
</dbReference>
<gene>
    <name evidence="14" type="ORF">P167DRAFT_550724</name>
</gene>
<dbReference type="GO" id="GO:0006367">
    <property type="term" value="P:transcription initiation at RNA polymerase II promoter"/>
    <property type="evidence" value="ECO:0007669"/>
    <property type="project" value="TreeGrafter"/>
</dbReference>
<dbReference type="Pfam" id="PF08271">
    <property type="entry name" value="Zn_Ribbon_TF"/>
    <property type="match status" value="1"/>
</dbReference>
<keyword evidence="15" id="KW-1185">Reference proteome</keyword>
<dbReference type="InterPro" id="IPR013763">
    <property type="entry name" value="Cyclin-like_dom"/>
</dbReference>
<keyword evidence="8" id="KW-0805">Transcription regulation</keyword>
<dbReference type="PANTHER" id="PTHR11618">
    <property type="entry name" value="TRANSCRIPTION INITIATION FACTOR IIB-RELATED"/>
    <property type="match status" value="1"/>
</dbReference>
<comment type="subcellular location">
    <subcellularLocation>
        <location evidence="1">Nucleus</location>
    </subcellularLocation>
</comment>
<dbReference type="PROSITE" id="PS51134">
    <property type="entry name" value="ZF_TFIIB"/>
    <property type="match status" value="1"/>
</dbReference>
<dbReference type="GO" id="GO:0070897">
    <property type="term" value="P:transcription preinitiation complex assembly"/>
    <property type="evidence" value="ECO:0007669"/>
    <property type="project" value="InterPro"/>
</dbReference>
<evidence type="ECO:0000256" key="6">
    <source>
        <dbReference type="ARBA" id="ARBA00022771"/>
    </source>
</evidence>